<dbReference type="OrthoDB" id="4657524at2759"/>
<comment type="caution">
    <text evidence="2">The sequence shown here is derived from an EMBL/GenBank/DDBJ whole genome shotgun (WGS) entry which is preliminary data.</text>
</comment>
<accession>A0A507B8D7</accession>
<dbReference type="EMBL" id="SKBQ01000035">
    <property type="protein sequence ID" value="TPX13331.1"/>
    <property type="molecule type" value="Genomic_DNA"/>
</dbReference>
<feature type="domain" description="Cell wall mannoprotein PIR1-like C-terminal" evidence="1">
    <location>
        <begin position="67"/>
        <end position="141"/>
    </location>
</feature>
<protein>
    <recommendedName>
        <fullName evidence="1">Cell wall mannoprotein PIR1-like C-terminal domain-containing protein</fullName>
    </recommendedName>
</protein>
<evidence type="ECO:0000313" key="2">
    <source>
        <dbReference type="EMBL" id="TPX13331.1"/>
    </source>
</evidence>
<dbReference type="Proteomes" id="UP000319257">
    <property type="component" value="Unassembled WGS sequence"/>
</dbReference>
<organism evidence="2 3">
    <name type="scientific">Thyridium curvatum</name>
    <dbReference type="NCBI Taxonomy" id="1093900"/>
    <lineage>
        <taxon>Eukaryota</taxon>
        <taxon>Fungi</taxon>
        <taxon>Dikarya</taxon>
        <taxon>Ascomycota</taxon>
        <taxon>Pezizomycotina</taxon>
        <taxon>Sordariomycetes</taxon>
        <taxon>Sordariomycetidae</taxon>
        <taxon>Thyridiales</taxon>
        <taxon>Thyridiaceae</taxon>
        <taxon>Thyridium</taxon>
    </lineage>
</organism>
<dbReference type="PANTHER" id="PTHR39613:SF1">
    <property type="entry name" value="ANCHORED CELL WALL PROTEIN, PUTATIVE (AFU_ORTHOLOGUE AFUA_4G08960)-RELATED"/>
    <property type="match status" value="1"/>
</dbReference>
<dbReference type="AlphaFoldDB" id="A0A507B8D7"/>
<dbReference type="InParanoid" id="A0A507B8D7"/>
<dbReference type="Pfam" id="PF22799">
    <property type="entry name" value="PIR1-like_C"/>
    <property type="match status" value="1"/>
</dbReference>
<sequence length="270" mass="29141">MHRILGFLDPAVVGLVRSARADGPADCCSFIISSAGSFSLPAGSLEDGQIRLNGTCNTTTFCINKQGGITDSRGHGCIVTESPTSQFQCDRGKAPDTNFFIGNDKTLVYKGSPTFFACPATDTEYNIYVSPNFGQTKCFPIRLQSDGCGEAKLSCPSAPAPTLWATEWVTDTVNYTITATQKLFVTSCPVTPVPPSNSTRSCTNCYMNSTTAWTNNTFRILHTSAPGDRTSDPGGFTIQTTTVVETAKDEETATQPRLNGLRGRSWWRLL</sequence>
<gene>
    <name evidence="2" type="ORF">E0L32_006304</name>
</gene>
<dbReference type="PANTHER" id="PTHR39613">
    <property type="entry name" value="ANCHORED CELL WALL PROTEIN, PUTATIVE (AFU_ORTHOLOGUE AFUA_4G08960)-RELATED"/>
    <property type="match status" value="1"/>
</dbReference>
<dbReference type="GeneID" id="41973751"/>
<keyword evidence="3" id="KW-1185">Reference proteome</keyword>
<reference evidence="2 3" key="1">
    <citation type="submission" date="2019-06" db="EMBL/GenBank/DDBJ databases">
        <title>Draft genome sequence of the filamentous fungus Phialemoniopsis curvata isolated from diesel fuel.</title>
        <authorList>
            <person name="Varaljay V.A."/>
            <person name="Lyon W.J."/>
            <person name="Crouch A.L."/>
            <person name="Drake C.E."/>
            <person name="Hollomon J.M."/>
            <person name="Nadeau L.J."/>
            <person name="Nunn H.S."/>
            <person name="Stevenson B.S."/>
            <person name="Bojanowski C.L."/>
            <person name="Crookes-Goodson W.J."/>
        </authorList>
    </citation>
    <scope>NUCLEOTIDE SEQUENCE [LARGE SCALE GENOMIC DNA]</scope>
    <source>
        <strain evidence="2 3">D216</strain>
    </source>
</reference>
<proteinExistence type="predicted"/>
<dbReference type="RefSeq" id="XP_030995042.1">
    <property type="nucleotide sequence ID" value="XM_031140922.1"/>
</dbReference>
<evidence type="ECO:0000259" key="1">
    <source>
        <dbReference type="Pfam" id="PF22799"/>
    </source>
</evidence>
<name>A0A507B8D7_9PEZI</name>
<dbReference type="InterPro" id="IPR054508">
    <property type="entry name" value="PIR1-like_C"/>
</dbReference>
<evidence type="ECO:0000313" key="3">
    <source>
        <dbReference type="Proteomes" id="UP000319257"/>
    </source>
</evidence>